<feature type="transmembrane region" description="Helical" evidence="7">
    <location>
        <begin position="455"/>
        <end position="476"/>
    </location>
</feature>
<dbReference type="Proteomes" id="UP000189777">
    <property type="component" value="Unassembled WGS sequence"/>
</dbReference>
<dbReference type="PRINTS" id="PR00447">
    <property type="entry name" value="NATRESASSCMP"/>
</dbReference>
<dbReference type="EMBL" id="FUZQ01000001">
    <property type="protein sequence ID" value="SKC41326.1"/>
    <property type="molecule type" value="Genomic_DNA"/>
</dbReference>
<feature type="transmembrane region" description="Helical" evidence="7">
    <location>
        <begin position="163"/>
        <end position="184"/>
    </location>
</feature>
<feature type="transmembrane region" description="Helical" evidence="7">
    <location>
        <begin position="54"/>
        <end position="72"/>
    </location>
</feature>
<dbReference type="AlphaFoldDB" id="A0A1T5IQ92"/>
<evidence type="ECO:0000256" key="3">
    <source>
        <dbReference type="ARBA" id="ARBA00022692"/>
    </source>
</evidence>
<keyword evidence="4 7" id="KW-1133">Transmembrane helix</keyword>
<comment type="subcellular location">
    <subcellularLocation>
        <location evidence="1">Membrane</location>
        <topology evidence="1">Multi-pass membrane protein</topology>
    </subcellularLocation>
</comment>
<feature type="transmembrane region" description="Helical" evidence="7">
    <location>
        <begin position="235"/>
        <end position="254"/>
    </location>
</feature>
<dbReference type="NCBIfam" id="NF037982">
    <property type="entry name" value="Nramp_1"/>
    <property type="match status" value="1"/>
</dbReference>
<feature type="transmembrane region" description="Helical" evidence="7">
    <location>
        <begin position="308"/>
        <end position="330"/>
    </location>
</feature>
<dbReference type="PANTHER" id="PTHR11706">
    <property type="entry name" value="SOLUTE CARRIER PROTEIN FAMILY 11 MEMBER"/>
    <property type="match status" value="1"/>
</dbReference>
<evidence type="ECO:0000256" key="7">
    <source>
        <dbReference type="SAM" id="Phobius"/>
    </source>
</evidence>
<organism evidence="8 9">
    <name type="scientific">Krasilnikoviella flava</name>
    <dbReference type="NCBI Taxonomy" id="526729"/>
    <lineage>
        <taxon>Bacteria</taxon>
        <taxon>Bacillati</taxon>
        <taxon>Actinomycetota</taxon>
        <taxon>Actinomycetes</taxon>
        <taxon>Micrococcales</taxon>
        <taxon>Promicromonosporaceae</taxon>
        <taxon>Krasilnikoviella</taxon>
    </lineage>
</organism>
<sequence length="478" mass="49513">MRDAAIDVYGFGYPKTGRPGGDPVSRPNLARTAEAPPDDAPPTRRRASRGGARQARLVTLLGPAFVAAIAYVDPGNVAANLTAGARFGYLLVWVLVAANVMAVLVQYLSAKLGVVTGRSLPEVLGERLSRRGRIAYWVQAEVVAMATDVAEVIGGAIALHLLFGVPLVLGGIITGVVSMLVLTVQQRRGQRVFETVVTSMLAVLTVGFCAGLFFAPPDLGAVLGGLVPRLDGPESVLLAASMLGATVMPHAIYLHSSLARDRVRHDARVQRRHALAAGAGEGEGDEAVPATPSPPVVRRLLLATRWDVVAALVLAGGVNIAMLLLAAANLPGRTGTDSIEGAHAAIESSLGPAVAVLFGVGLLASGLASTSVGAYAGAEIMSGLLHVRVSLLTRRLVTLVPAILLLATSISPTWLLVVSQVVLSFGIPFAMIPLVRITRDAGLLGSFRNGLATQVASWAVAAVIVALNVALLWLTFTG</sequence>
<evidence type="ECO:0000256" key="4">
    <source>
        <dbReference type="ARBA" id="ARBA00022989"/>
    </source>
</evidence>
<evidence type="ECO:0000313" key="9">
    <source>
        <dbReference type="Proteomes" id="UP000189777"/>
    </source>
</evidence>
<keyword evidence="5 7" id="KW-0472">Membrane</keyword>
<dbReference type="OrthoDB" id="9787548at2"/>
<evidence type="ECO:0000256" key="2">
    <source>
        <dbReference type="ARBA" id="ARBA00022448"/>
    </source>
</evidence>
<feature type="transmembrane region" description="Helical" evidence="7">
    <location>
        <begin position="196"/>
        <end position="215"/>
    </location>
</feature>
<evidence type="ECO:0000256" key="5">
    <source>
        <dbReference type="ARBA" id="ARBA00023136"/>
    </source>
</evidence>
<protein>
    <submittedName>
        <fullName evidence="8">Manganese transport protein</fullName>
    </submittedName>
</protein>
<feature type="transmembrane region" description="Helical" evidence="7">
    <location>
        <begin position="389"/>
        <end position="408"/>
    </location>
</feature>
<keyword evidence="3 7" id="KW-0812">Transmembrane</keyword>
<accession>A0A1T5IQ92</accession>
<feature type="region of interest" description="Disordered" evidence="6">
    <location>
        <begin position="14"/>
        <end position="51"/>
    </location>
</feature>
<evidence type="ECO:0000256" key="6">
    <source>
        <dbReference type="SAM" id="MobiDB-lite"/>
    </source>
</evidence>
<gene>
    <name evidence="8" type="ORF">SAMN04324258_0800</name>
</gene>
<dbReference type="GO" id="GO:0005384">
    <property type="term" value="F:manganese ion transmembrane transporter activity"/>
    <property type="evidence" value="ECO:0007669"/>
    <property type="project" value="TreeGrafter"/>
</dbReference>
<dbReference type="InterPro" id="IPR001046">
    <property type="entry name" value="NRAMP_fam"/>
</dbReference>
<dbReference type="NCBIfam" id="TIGR01197">
    <property type="entry name" value="nramp"/>
    <property type="match status" value="1"/>
</dbReference>
<feature type="transmembrane region" description="Helical" evidence="7">
    <location>
        <begin position="350"/>
        <end position="377"/>
    </location>
</feature>
<dbReference type="PANTHER" id="PTHR11706:SF33">
    <property type="entry name" value="NATURAL RESISTANCE-ASSOCIATED MACROPHAGE PROTEIN 2"/>
    <property type="match status" value="1"/>
</dbReference>
<dbReference type="GO" id="GO:0005886">
    <property type="term" value="C:plasma membrane"/>
    <property type="evidence" value="ECO:0007669"/>
    <property type="project" value="TreeGrafter"/>
</dbReference>
<name>A0A1T5IQ92_9MICO</name>
<keyword evidence="9" id="KW-1185">Reference proteome</keyword>
<keyword evidence="2" id="KW-0813">Transport</keyword>
<dbReference type="Pfam" id="PF01566">
    <property type="entry name" value="Nramp"/>
    <property type="match status" value="1"/>
</dbReference>
<proteinExistence type="predicted"/>
<dbReference type="GO" id="GO:0034755">
    <property type="term" value="P:iron ion transmembrane transport"/>
    <property type="evidence" value="ECO:0007669"/>
    <property type="project" value="TreeGrafter"/>
</dbReference>
<feature type="transmembrane region" description="Helical" evidence="7">
    <location>
        <begin position="134"/>
        <end position="157"/>
    </location>
</feature>
<evidence type="ECO:0000256" key="1">
    <source>
        <dbReference type="ARBA" id="ARBA00004141"/>
    </source>
</evidence>
<evidence type="ECO:0000313" key="8">
    <source>
        <dbReference type="EMBL" id="SKC41326.1"/>
    </source>
</evidence>
<dbReference type="STRING" id="526729.SAMN04324258_0800"/>
<reference evidence="8 9" key="1">
    <citation type="submission" date="2017-02" db="EMBL/GenBank/DDBJ databases">
        <authorList>
            <person name="Peterson S.W."/>
        </authorList>
    </citation>
    <scope>NUCLEOTIDE SEQUENCE [LARGE SCALE GENOMIC DNA]</scope>
    <source>
        <strain evidence="8 9">DSM 21481</strain>
    </source>
</reference>
<dbReference type="GO" id="GO:0015086">
    <property type="term" value="F:cadmium ion transmembrane transporter activity"/>
    <property type="evidence" value="ECO:0007669"/>
    <property type="project" value="TreeGrafter"/>
</dbReference>
<feature type="transmembrane region" description="Helical" evidence="7">
    <location>
        <begin position="87"/>
        <end position="108"/>
    </location>
</feature>